<dbReference type="Proteomes" id="UP000193067">
    <property type="component" value="Unassembled WGS sequence"/>
</dbReference>
<organism evidence="1 2">
    <name type="scientific">Trametes coccinea (strain BRFM310)</name>
    <name type="common">Pycnoporus coccineus</name>
    <dbReference type="NCBI Taxonomy" id="1353009"/>
    <lineage>
        <taxon>Eukaryota</taxon>
        <taxon>Fungi</taxon>
        <taxon>Dikarya</taxon>
        <taxon>Basidiomycota</taxon>
        <taxon>Agaricomycotina</taxon>
        <taxon>Agaricomycetes</taxon>
        <taxon>Polyporales</taxon>
        <taxon>Polyporaceae</taxon>
        <taxon>Trametes</taxon>
    </lineage>
</organism>
<dbReference type="EMBL" id="KZ084108">
    <property type="protein sequence ID" value="OSD01909.1"/>
    <property type="molecule type" value="Genomic_DNA"/>
</dbReference>
<protein>
    <submittedName>
        <fullName evidence="1">Uncharacterized protein</fullName>
    </submittedName>
</protein>
<gene>
    <name evidence="1" type="ORF">PYCCODRAFT_456238</name>
</gene>
<keyword evidence="2" id="KW-1185">Reference proteome</keyword>
<proteinExistence type="predicted"/>
<reference evidence="1 2" key="1">
    <citation type="journal article" date="2015" name="Biotechnol. Biofuels">
        <title>Enhanced degradation of softwood versus hardwood by the white-rot fungus Pycnoporus coccineus.</title>
        <authorList>
            <person name="Couturier M."/>
            <person name="Navarro D."/>
            <person name="Chevret D."/>
            <person name="Henrissat B."/>
            <person name="Piumi F."/>
            <person name="Ruiz-Duenas F.J."/>
            <person name="Martinez A.T."/>
            <person name="Grigoriev I.V."/>
            <person name="Riley R."/>
            <person name="Lipzen A."/>
            <person name="Berrin J.G."/>
            <person name="Master E.R."/>
            <person name="Rosso M.N."/>
        </authorList>
    </citation>
    <scope>NUCLEOTIDE SEQUENCE [LARGE SCALE GENOMIC DNA]</scope>
    <source>
        <strain evidence="1 2">BRFM310</strain>
    </source>
</reference>
<accession>A0A1Y2IL93</accession>
<evidence type="ECO:0000313" key="2">
    <source>
        <dbReference type="Proteomes" id="UP000193067"/>
    </source>
</evidence>
<evidence type="ECO:0000313" key="1">
    <source>
        <dbReference type="EMBL" id="OSD01909.1"/>
    </source>
</evidence>
<name>A0A1Y2IL93_TRAC3</name>
<dbReference type="AlphaFoldDB" id="A0A1Y2IL93"/>
<sequence length="93" mass="10363">MSTLTRRAPLSAFAAVSMCDQSTHVMRVCLGNWVSKDPWGAKDYNRRAGSWATGNILTRTVPFVARTNEDDAMRAAKLPDDGSVQHWYTTRTS</sequence>